<reference evidence="1 2" key="1">
    <citation type="journal article" date="2016" name="PLoS Pathog.">
        <title>Biosynthesis of antibiotic leucinostatins in bio-control fungus Purpureocillium lilacinum and their inhibition on phytophthora revealed by genome mining.</title>
        <authorList>
            <person name="Wang G."/>
            <person name="Liu Z."/>
            <person name="Lin R."/>
            <person name="Li E."/>
            <person name="Mao Z."/>
            <person name="Ling J."/>
            <person name="Yang Y."/>
            <person name="Yin W.B."/>
            <person name="Xie B."/>
        </authorList>
    </citation>
    <scope>NUCLEOTIDE SEQUENCE [LARGE SCALE GENOMIC DNA]</scope>
    <source>
        <strain evidence="1">170</strain>
    </source>
</reference>
<dbReference type="KEGG" id="pchm:VFPPC_03269"/>
<dbReference type="EMBL" id="LSBJ02000002">
    <property type="protein sequence ID" value="OAQ70878.1"/>
    <property type="molecule type" value="Genomic_DNA"/>
</dbReference>
<organism evidence="1 2">
    <name type="scientific">Pochonia chlamydosporia 170</name>
    <dbReference type="NCBI Taxonomy" id="1380566"/>
    <lineage>
        <taxon>Eukaryota</taxon>
        <taxon>Fungi</taxon>
        <taxon>Dikarya</taxon>
        <taxon>Ascomycota</taxon>
        <taxon>Pezizomycotina</taxon>
        <taxon>Sordariomycetes</taxon>
        <taxon>Hypocreomycetidae</taxon>
        <taxon>Hypocreales</taxon>
        <taxon>Clavicipitaceae</taxon>
        <taxon>Pochonia</taxon>
    </lineage>
</organism>
<dbReference type="Proteomes" id="UP000078397">
    <property type="component" value="Unassembled WGS sequence"/>
</dbReference>
<comment type="caution">
    <text evidence="1">The sequence shown here is derived from an EMBL/GenBank/DDBJ whole genome shotgun (WGS) entry which is preliminary data.</text>
</comment>
<sequence>MPTKDPCPVRIVCTYCTYAPDTGYGLSEARTQVKGTWTWRDWHQRVGLGFRNSRGFGVIRRVNTVGDGLCANPSSRYKTTSRTISNIHCVQEAETNNSKKTLIRNDVPMTCP</sequence>
<evidence type="ECO:0000313" key="1">
    <source>
        <dbReference type="EMBL" id="OAQ70878.1"/>
    </source>
</evidence>
<dbReference type="AlphaFoldDB" id="A0A179G079"/>
<dbReference type="RefSeq" id="XP_018147415.1">
    <property type="nucleotide sequence ID" value="XM_018282789.1"/>
</dbReference>
<keyword evidence="2" id="KW-1185">Reference proteome</keyword>
<gene>
    <name evidence="1" type="ORF">VFPPC_03269</name>
</gene>
<accession>A0A179G079</accession>
<dbReference type="GeneID" id="28846783"/>
<protein>
    <submittedName>
        <fullName evidence="1">Uncharacterized protein</fullName>
    </submittedName>
</protein>
<name>A0A179G079_METCM</name>
<evidence type="ECO:0000313" key="2">
    <source>
        <dbReference type="Proteomes" id="UP000078397"/>
    </source>
</evidence>
<proteinExistence type="predicted"/>